<dbReference type="Pfam" id="PF13947">
    <property type="entry name" value="GUB_WAK_bind"/>
    <property type="match status" value="1"/>
</dbReference>
<dbReference type="Proteomes" id="UP000636709">
    <property type="component" value="Unassembled WGS sequence"/>
</dbReference>
<feature type="domain" description="EGF-like" evidence="5">
    <location>
        <begin position="361"/>
        <end position="406"/>
    </location>
</feature>
<reference evidence="6" key="1">
    <citation type="submission" date="2020-07" db="EMBL/GenBank/DDBJ databases">
        <title>Genome sequence and genetic diversity analysis of an under-domesticated orphan crop, white fonio (Digitaria exilis).</title>
        <authorList>
            <person name="Bennetzen J.L."/>
            <person name="Chen S."/>
            <person name="Ma X."/>
            <person name="Wang X."/>
            <person name="Yssel A.E.J."/>
            <person name="Chaluvadi S.R."/>
            <person name="Johnson M."/>
            <person name="Gangashetty P."/>
            <person name="Hamidou F."/>
            <person name="Sanogo M.D."/>
            <person name="Zwaenepoel A."/>
            <person name="Wallace J."/>
            <person name="Van De Peer Y."/>
            <person name="Van Deynze A."/>
        </authorList>
    </citation>
    <scope>NUCLEOTIDE SEQUENCE</scope>
    <source>
        <tissue evidence="6">Leaves</tissue>
    </source>
</reference>
<comment type="subcellular location">
    <subcellularLocation>
        <location evidence="1">Membrane</location>
        <topology evidence="1">Single-pass membrane protein</topology>
    </subcellularLocation>
</comment>
<dbReference type="PROSITE" id="PS01187">
    <property type="entry name" value="EGF_CA"/>
    <property type="match status" value="1"/>
</dbReference>
<feature type="domain" description="EGF-like calcium-binding" evidence="4">
    <location>
        <begin position="358"/>
        <end position="406"/>
    </location>
</feature>
<dbReference type="GO" id="GO:0005509">
    <property type="term" value="F:calcium ion binding"/>
    <property type="evidence" value="ECO:0007669"/>
    <property type="project" value="InterPro"/>
</dbReference>
<name>A0A835BQE2_9POAL</name>
<protein>
    <recommendedName>
        <fullName evidence="8">EGF-like domain-containing protein</fullName>
    </recommendedName>
</protein>
<dbReference type="InterPro" id="IPR000742">
    <property type="entry name" value="EGF"/>
</dbReference>
<evidence type="ECO:0000259" key="5">
    <source>
        <dbReference type="SMART" id="SM00181"/>
    </source>
</evidence>
<proteinExistence type="predicted"/>
<dbReference type="PANTHER" id="PTHR33491">
    <property type="entry name" value="OSJNBA0016N04.9 PROTEIN"/>
    <property type="match status" value="1"/>
</dbReference>
<dbReference type="InterPro" id="IPR018097">
    <property type="entry name" value="EGF_Ca-bd_CS"/>
</dbReference>
<gene>
    <name evidence="6" type="ORF">HU200_036122</name>
</gene>
<evidence type="ECO:0000259" key="4">
    <source>
        <dbReference type="SMART" id="SM00179"/>
    </source>
</evidence>
<comment type="caution">
    <text evidence="6">The sequence shown here is derived from an EMBL/GenBank/DDBJ whole genome shotgun (WGS) entry which is preliminary data.</text>
</comment>
<keyword evidence="3" id="KW-1015">Disulfide bond</keyword>
<dbReference type="Gene3D" id="2.10.25.10">
    <property type="entry name" value="Laminin"/>
    <property type="match status" value="2"/>
</dbReference>
<keyword evidence="7" id="KW-1185">Reference proteome</keyword>
<accession>A0A835BQE2</accession>
<evidence type="ECO:0000256" key="3">
    <source>
        <dbReference type="ARBA" id="ARBA00023157"/>
    </source>
</evidence>
<dbReference type="EMBL" id="JACEFO010001877">
    <property type="protein sequence ID" value="KAF8697129.1"/>
    <property type="molecule type" value="Genomic_DNA"/>
</dbReference>
<evidence type="ECO:0000313" key="7">
    <source>
        <dbReference type="Proteomes" id="UP000636709"/>
    </source>
</evidence>
<evidence type="ECO:0008006" key="8">
    <source>
        <dbReference type="Google" id="ProtNLM"/>
    </source>
</evidence>
<dbReference type="GO" id="GO:0016020">
    <property type="term" value="C:membrane"/>
    <property type="evidence" value="ECO:0007669"/>
    <property type="project" value="UniProtKB-SubCell"/>
</dbReference>
<keyword evidence="2" id="KW-0732">Signal</keyword>
<dbReference type="InterPro" id="IPR001881">
    <property type="entry name" value="EGF-like_Ca-bd_dom"/>
</dbReference>
<feature type="domain" description="EGF-like" evidence="5">
    <location>
        <begin position="310"/>
        <end position="357"/>
    </location>
</feature>
<dbReference type="AlphaFoldDB" id="A0A835BQE2"/>
<organism evidence="6 7">
    <name type="scientific">Digitaria exilis</name>
    <dbReference type="NCBI Taxonomy" id="1010633"/>
    <lineage>
        <taxon>Eukaryota</taxon>
        <taxon>Viridiplantae</taxon>
        <taxon>Streptophyta</taxon>
        <taxon>Embryophyta</taxon>
        <taxon>Tracheophyta</taxon>
        <taxon>Spermatophyta</taxon>
        <taxon>Magnoliopsida</taxon>
        <taxon>Liliopsida</taxon>
        <taxon>Poales</taxon>
        <taxon>Poaceae</taxon>
        <taxon>PACMAD clade</taxon>
        <taxon>Panicoideae</taxon>
        <taxon>Panicodae</taxon>
        <taxon>Paniceae</taxon>
        <taxon>Anthephorinae</taxon>
        <taxon>Digitaria</taxon>
    </lineage>
</organism>
<evidence type="ECO:0000256" key="1">
    <source>
        <dbReference type="ARBA" id="ARBA00004167"/>
    </source>
</evidence>
<dbReference type="InterPro" id="IPR025287">
    <property type="entry name" value="WAK_GUB"/>
</dbReference>
<evidence type="ECO:0000313" key="6">
    <source>
        <dbReference type="EMBL" id="KAF8697129.1"/>
    </source>
</evidence>
<sequence>MSPSPYTRQFFPMLPSPPLLLGATVALLMISAMAAAATATKKDEAAQAIALPGCPDKCGNISIPYPFGTRDGCYFDPGFYISCNLSDTPPSAAVSGVIMKNGTGYYLANNNQAGEPPGVSNNDSHGYWILGLIDLDVAHGVARVDGPVSYDCGVNDTYHSIGVSTVSVSLSTAFALSSTRNALVGVGTNVEALLSGTISTDDIGGGGANYSAACAAMADTPPAARNGSCLGVGCCSAELSPGIDVFSVSMRRRSSSSGWKKTTPCTYAMVVDKAWYNFSAQDLYGHAFFERMMVTDGVPLVLDFAIRNESCPAEGRPPPLGCRSSNSVCVNASQGPGYLCRCSDGYEGNPYLPDGCQDIDECMLRDVHPDLRNTYPCFGICRNNIGGYDCQCELGTKGDAKNGTCKIVFPLIAMVATFGK</sequence>
<dbReference type="OrthoDB" id="674570at2759"/>
<evidence type="ECO:0000256" key="2">
    <source>
        <dbReference type="ARBA" id="ARBA00022729"/>
    </source>
</evidence>
<dbReference type="SMART" id="SM00179">
    <property type="entry name" value="EGF_CA"/>
    <property type="match status" value="1"/>
</dbReference>
<dbReference type="SMART" id="SM00181">
    <property type="entry name" value="EGF"/>
    <property type="match status" value="2"/>
</dbReference>
<dbReference type="GO" id="GO:0030247">
    <property type="term" value="F:polysaccharide binding"/>
    <property type="evidence" value="ECO:0007669"/>
    <property type="project" value="InterPro"/>
</dbReference>